<evidence type="ECO:0000256" key="2">
    <source>
        <dbReference type="PIRSR" id="PIRSR613078-2"/>
    </source>
</evidence>
<dbReference type="GO" id="GO:0005737">
    <property type="term" value="C:cytoplasm"/>
    <property type="evidence" value="ECO:0007669"/>
    <property type="project" value="TreeGrafter"/>
</dbReference>
<dbReference type="InterPro" id="IPR013078">
    <property type="entry name" value="His_Pase_superF_clade-1"/>
</dbReference>
<name>A0A844AJM2_9RHOB</name>
<feature type="binding site" evidence="2">
    <location>
        <position position="64"/>
    </location>
    <ligand>
        <name>substrate</name>
    </ligand>
</feature>
<evidence type="ECO:0000313" key="4">
    <source>
        <dbReference type="Proteomes" id="UP000436694"/>
    </source>
</evidence>
<dbReference type="PIRSF" id="PIRSF000709">
    <property type="entry name" value="6PFK_2-Ptase"/>
    <property type="match status" value="1"/>
</dbReference>
<dbReference type="GO" id="GO:0016791">
    <property type="term" value="F:phosphatase activity"/>
    <property type="evidence" value="ECO:0007669"/>
    <property type="project" value="TreeGrafter"/>
</dbReference>
<dbReference type="EMBL" id="WIXK01000001">
    <property type="protein sequence ID" value="MQY41195.1"/>
    <property type="molecule type" value="Genomic_DNA"/>
</dbReference>
<evidence type="ECO:0000313" key="3">
    <source>
        <dbReference type="EMBL" id="MQY41195.1"/>
    </source>
</evidence>
<proteinExistence type="predicted"/>
<protein>
    <submittedName>
        <fullName evidence="3">Histidine phosphatase family protein</fullName>
    </submittedName>
</protein>
<comment type="caution">
    <text evidence="3">The sequence shown here is derived from an EMBL/GenBank/DDBJ whole genome shotgun (WGS) entry which is preliminary data.</text>
</comment>
<organism evidence="3 4">
    <name type="scientific">Tritonibacter aquimaris</name>
    <dbReference type="NCBI Taxonomy" id="2663379"/>
    <lineage>
        <taxon>Bacteria</taxon>
        <taxon>Pseudomonadati</taxon>
        <taxon>Pseudomonadota</taxon>
        <taxon>Alphaproteobacteria</taxon>
        <taxon>Rhodobacterales</taxon>
        <taxon>Paracoccaceae</taxon>
        <taxon>Tritonibacter</taxon>
    </lineage>
</organism>
<feature type="active site" description="Proton donor/acceptor" evidence="1">
    <location>
        <position position="86"/>
    </location>
</feature>
<dbReference type="CDD" id="cd07067">
    <property type="entry name" value="HP_PGM_like"/>
    <property type="match status" value="1"/>
</dbReference>
<dbReference type="InterPro" id="IPR029033">
    <property type="entry name" value="His_PPase_superfam"/>
</dbReference>
<keyword evidence="4" id="KW-1185">Reference proteome</keyword>
<dbReference type="RefSeq" id="WP_153544167.1">
    <property type="nucleotide sequence ID" value="NZ_WIXK01000001.1"/>
</dbReference>
<dbReference type="AlphaFoldDB" id="A0A844AJM2"/>
<dbReference type="Pfam" id="PF00300">
    <property type="entry name" value="His_Phos_1"/>
    <property type="match status" value="1"/>
</dbReference>
<dbReference type="Gene3D" id="3.40.50.1240">
    <property type="entry name" value="Phosphoglycerate mutase-like"/>
    <property type="match status" value="1"/>
</dbReference>
<dbReference type="Proteomes" id="UP000436694">
    <property type="component" value="Unassembled WGS sequence"/>
</dbReference>
<feature type="binding site" evidence="2">
    <location>
        <begin position="11"/>
        <end position="18"/>
    </location>
    <ligand>
        <name>substrate</name>
    </ligand>
</feature>
<dbReference type="InterPro" id="IPR050275">
    <property type="entry name" value="PGM_Phosphatase"/>
</dbReference>
<dbReference type="SMART" id="SM00855">
    <property type="entry name" value="PGAM"/>
    <property type="match status" value="1"/>
</dbReference>
<dbReference type="PANTHER" id="PTHR48100:SF1">
    <property type="entry name" value="HISTIDINE PHOSPHATASE FAMILY PROTEIN-RELATED"/>
    <property type="match status" value="1"/>
</dbReference>
<feature type="active site" description="Tele-phosphohistidine intermediate" evidence="1">
    <location>
        <position position="12"/>
    </location>
</feature>
<accession>A0A844AJM2</accession>
<sequence>MARFPKIWFLRHGQTEWNAEHRIQGQLESDLTDLGRAQAQSQAALIAPILAAHQPPCLVSPLRRAQDTAKIALQGYPFVTEPKLMEVQAGLFQGQTLDEIAQSHPEVRTAAPQALDLFCAAPEGEGFDAFYDRVHAVLSALECPTVIVAHGLLGQVLRGIICGLDRADMAALPNEQGCIYVLENGQETLMRAK</sequence>
<reference evidence="3 4" key="1">
    <citation type="submission" date="2019-10" db="EMBL/GenBank/DDBJ databases">
        <title>Epibacterium sp. nov., isolated from seawater.</title>
        <authorList>
            <person name="Zhang X."/>
            <person name="Li N."/>
        </authorList>
    </citation>
    <scope>NUCLEOTIDE SEQUENCE [LARGE SCALE GENOMIC DNA]</scope>
    <source>
        <strain evidence="3 4">SM1969</strain>
    </source>
</reference>
<evidence type="ECO:0000256" key="1">
    <source>
        <dbReference type="PIRSR" id="PIRSR613078-1"/>
    </source>
</evidence>
<dbReference type="PANTHER" id="PTHR48100">
    <property type="entry name" value="BROAD-SPECIFICITY PHOSPHATASE YOR283W-RELATED"/>
    <property type="match status" value="1"/>
</dbReference>
<dbReference type="SUPFAM" id="SSF53254">
    <property type="entry name" value="Phosphoglycerate mutase-like"/>
    <property type="match status" value="1"/>
</dbReference>
<gene>
    <name evidence="3" type="ORF">GG681_00935</name>
</gene>